<dbReference type="RefSeq" id="WP_036873732.1">
    <property type="nucleotide sequence ID" value="NZ_JRFA01000014.1"/>
</dbReference>
<evidence type="ECO:0000256" key="6">
    <source>
        <dbReference type="ARBA" id="ARBA00033409"/>
    </source>
</evidence>
<dbReference type="InterPro" id="IPR037278">
    <property type="entry name" value="ARFGAP/RecO"/>
</dbReference>
<dbReference type="Gene3D" id="2.40.50.140">
    <property type="entry name" value="Nucleic acid-binding proteins"/>
    <property type="match status" value="1"/>
</dbReference>
<protein>
    <recommendedName>
        <fullName evidence="2">DNA repair protein RecO</fullName>
    </recommendedName>
    <alternativeName>
        <fullName evidence="6">Recombination protein O</fullName>
    </alternativeName>
</protein>
<dbReference type="GO" id="GO:0006310">
    <property type="term" value="P:DNA recombination"/>
    <property type="evidence" value="ECO:0007669"/>
    <property type="project" value="UniProtKB-KW"/>
</dbReference>
<dbReference type="InterPro" id="IPR012340">
    <property type="entry name" value="NA-bd_OB-fold"/>
</dbReference>
<keyword evidence="3" id="KW-0227">DNA damage</keyword>
<sequence>MFLTTRAVVLHQTQYNDRYGIVHCYTRESGRMNFLVPKPVSAGGRRRAPSQWVQMQPLAEVELTSELKPRRELHYIKELRVLNAHIRIGASGIKTSIGIFLSELLYRILTIGEADIAVYEYLCSSFDVLERETDSRAVANFHLCFMFHLLPLLGVEPEVNFLQKESVDYWFDLREGVFLPGCPFHNEALPPEEAEYVKLFSRIRFDNMRLFRLNRIQRARILDILILYYRLHLPPFGSLHSPEILKGIYDSRA</sequence>
<dbReference type="Pfam" id="PF02565">
    <property type="entry name" value="RecO_C"/>
    <property type="match status" value="1"/>
</dbReference>
<comment type="caution">
    <text evidence="8">The sequence shown here is derived from an EMBL/GenBank/DDBJ whole genome shotgun (WGS) entry which is preliminary data.</text>
</comment>
<dbReference type="GO" id="GO:0043590">
    <property type="term" value="C:bacterial nucleoid"/>
    <property type="evidence" value="ECO:0007669"/>
    <property type="project" value="TreeGrafter"/>
</dbReference>
<evidence type="ECO:0000313" key="8">
    <source>
        <dbReference type="EMBL" id="KGN74396.1"/>
    </source>
</evidence>
<gene>
    <name evidence="8" type="ORF">HQ47_04930</name>
</gene>
<evidence type="ECO:0000256" key="4">
    <source>
        <dbReference type="ARBA" id="ARBA00023172"/>
    </source>
</evidence>
<keyword evidence="9" id="KW-1185">Reference proteome</keyword>
<feature type="domain" description="DNA replication/recombination mediator RecO N-terminal" evidence="7">
    <location>
        <begin position="1"/>
        <end position="83"/>
    </location>
</feature>
<dbReference type="InterPro" id="IPR022572">
    <property type="entry name" value="DNA_rep/recomb_RecO_N"/>
</dbReference>
<proteinExistence type="inferred from homology"/>
<dbReference type="eggNOG" id="COG1381">
    <property type="taxonomic scope" value="Bacteria"/>
</dbReference>
<dbReference type="AlphaFoldDB" id="A0A0A2E6C8"/>
<dbReference type="GO" id="GO:0006302">
    <property type="term" value="P:double-strand break repair"/>
    <property type="evidence" value="ECO:0007669"/>
    <property type="project" value="TreeGrafter"/>
</dbReference>
<evidence type="ECO:0000256" key="1">
    <source>
        <dbReference type="ARBA" id="ARBA00007452"/>
    </source>
</evidence>
<dbReference type="SUPFAM" id="SSF50249">
    <property type="entry name" value="Nucleic acid-binding proteins"/>
    <property type="match status" value="1"/>
</dbReference>
<keyword evidence="5" id="KW-0234">DNA repair</keyword>
<dbReference type="EMBL" id="JRFA01000014">
    <property type="protein sequence ID" value="KGN74396.1"/>
    <property type="molecule type" value="Genomic_DNA"/>
</dbReference>
<reference evidence="8 9" key="1">
    <citation type="submission" date="2014-09" db="EMBL/GenBank/DDBJ databases">
        <title>Draft Genome Sequence of Porphyromonas macacae COT-192_OH2859.</title>
        <authorList>
            <person name="Wallis C."/>
            <person name="Deusch O."/>
            <person name="O'Flynn C."/>
            <person name="Davis I."/>
            <person name="Horsfall A."/>
            <person name="Kirkwood N."/>
            <person name="Harris S."/>
            <person name="Eisen J.A."/>
            <person name="Coil D.A."/>
            <person name="Darling A.E."/>
            <person name="Jospin G."/>
            <person name="Alexiev A."/>
        </authorList>
    </citation>
    <scope>NUCLEOTIDE SEQUENCE [LARGE SCALE GENOMIC DNA]</scope>
    <source>
        <strain evidence="9">COT-192 OH2859</strain>
    </source>
</reference>
<dbReference type="OrthoDB" id="9789152at2"/>
<evidence type="ECO:0000259" key="7">
    <source>
        <dbReference type="Pfam" id="PF11967"/>
    </source>
</evidence>
<dbReference type="PANTHER" id="PTHR33991:SF1">
    <property type="entry name" value="DNA REPAIR PROTEIN RECO"/>
    <property type="match status" value="1"/>
</dbReference>
<keyword evidence="4" id="KW-0233">DNA recombination</keyword>
<dbReference type="Proteomes" id="UP000030103">
    <property type="component" value="Unassembled WGS sequence"/>
</dbReference>
<name>A0A0A2E6C8_9PORP</name>
<evidence type="ECO:0000256" key="3">
    <source>
        <dbReference type="ARBA" id="ARBA00022763"/>
    </source>
</evidence>
<comment type="similarity">
    <text evidence="1">Belongs to the RecO family.</text>
</comment>
<organism evidence="8 9">
    <name type="scientific">Porphyromonas macacae</name>
    <dbReference type="NCBI Taxonomy" id="28115"/>
    <lineage>
        <taxon>Bacteria</taxon>
        <taxon>Pseudomonadati</taxon>
        <taxon>Bacteroidota</taxon>
        <taxon>Bacteroidia</taxon>
        <taxon>Bacteroidales</taxon>
        <taxon>Porphyromonadaceae</taxon>
        <taxon>Porphyromonas</taxon>
    </lineage>
</organism>
<accession>A0A0A2E6C8</accession>
<dbReference type="SUPFAM" id="SSF57863">
    <property type="entry name" value="ArfGap/RecO-like zinc finger"/>
    <property type="match status" value="1"/>
</dbReference>
<dbReference type="Pfam" id="PF11967">
    <property type="entry name" value="RecO_N"/>
    <property type="match status" value="1"/>
</dbReference>
<evidence type="ECO:0000256" key="5">
    <source>
        <dbReference type="ARBA" id="ARBA00023204"/>
    </source>
</evidence>
<dbReference type="InterPro" id="IPR003717">
    <property type="entry name" value="RecO"/>
</dbReference>
<dbReference type="InterPro" id="IPR042242">
    <property type="entry name" value="RecO_C"/>
</dbReference>
<evidence type="ECO:0000313" key="9">
    <source>
        <dbReference type="Proteomes" id="UP000030103"/>
    </source>
</evidence>
<dbReference type="Gene3D" id="1.20.1440.120">
    <property type="entry name" value="Recombination protein O, C-terminal domain"/>
    <property type="match status" value="1"/>
</dbReference>
<dbReference type="STRING" id="28115.HQ47_04930"/>
<dbReference type="PANTHER" id="PTHR33991">
    <property type="entry name" value="DNA REPAIR PROTEIN RECO"/>
    <property type="match status" value="1"/>
</dbReference>
<evidence type="ECO:0000256" key="2">
    <source>
        <dbReference type="ARBA" id="ARBA00021310"/>
    </source>
</evidence>